<dbReference type="Gene3D" id="1.10.10.10">
    <property type="entry name" value="Winged helix-like DNA-binding domain superfamily/Winged helix DNA-binding domain"/>
    <property type="match status" value="1"/>
</dbReference>
<dbReference type="GO" id="GO:0006950">
    <property type="term" value="P:response to stress"/>
    <property type="evidence" value="ECO:0007669"/>
    <property type="project" value="TreeGrafter"/>
</dbReference>
<sequence length="149" mass="16772">MAETTTDEDISTGVLLFLPFREMERRVFDFVVAAGYDDITLAQSRLFQRISPGGSRLTDLAEQARITKQSAGFLVDQLERAGYVERVRDPDDARARLVRVAQRGARVVALAAGEVERIEAEWTAHVGAEEMAHLRRVLLRLREITDPYA</sequence>
<evidence type="ECO:0000259" key="1">
    <source>
        <dbReference type="PROSITE" id="PS50995"/>
    </source>
</evidence>
<feature type="domain" description="HTH marR-type" evidence="1">
    <location>
        <begin position="1"/>
        <end position="143"/>
    </location>
</feature>
<comment type="caution">
    <text evidence="2">The sequence shown here is derived from an EMBL/GenBank/DDBJ whole genome shotgun (WGS) entry which is preliminary data.</text>
</comment>
<reference evidence="2 3" key="1">
    <citation type="submission" date="2020-07" db="EMBL/GenBank/DDBJ databases">
        <title>Sequencing the genomes of 1000 actinobacteria strains.</title>
        <authorList>
            <person name="Klenk H.-P."/>
        </authorList>
    </citation>
    <scope>NUCLEOTIDE SEQUENCE [LARGE SCALE GENOMIC DNA]</scope>
    <source>
        <strain evidence="2 3">DSM 44442</strain>
    </source>
</reference>
<dbReference type="SUPFAM" id="SSF46785">
    <property type="entry name" value="Winged helix' DNA-binding domain"/>
    <property type="match status" value="1"/>
</dbReference>
<dbReference type="InterPro" id="IPR039422">
    <property type="entry name" value="MarR/SlyA-like"/>
</dbReference>
<dbReference type="PRINTS" id="PR00598">
    <property type="entry name" value="HTHMARR"/>
</dbReference>
<gene>
    <name evidence="2" type="ORF">HNR10_003042</name>
</gene>
<name>A0A7Z0JAI2_9ACTN</name>
<dbReference type="Proteomes" id="UP000572051">
    <property type="component" value="Unassembled WGS sequence"/>
</dbReference>
<accession>A0A7Z0JAI2</accession>
<dbReference type="PANTHER" id="PTHR33164">
    <property type="entry name" value="TRANSCRIPTIONAL REGULATOR, MARR FAMILY"/>
    <property type="match status" value="1"/>
</dbReference>
<dbReference type="InterPro" id="IPR036390">
    <property type="entry name" value="WH_DNA-bd_sf"/>
</dbReference>
<dbReference type="PANTHER" id="PTHR33164:SF43">
    <property type="entry name" value="HTH-TYPE TRANSCRIPTIONAL REPRESSOR YETL"/>
    <property type="match status" value="1"/>
</dbReference>
<dbReference type="InterPro" id="IPR000835">
    <property type="entry name" value="HTH_MarR-typ"/>
</dbReference>
<organism evidence="2 3">
    <name type="scientific">Nocardiopsis aegyptia</name>
    <dbReference type="NCBI Taxonomy" id="220378"/>
    <lineage>
        <taxon>Bacteria</taxon>
        <taxon>Bacillati</taxon>
        <taxon>Actinomycetota</taxon>
        <taxon>Actinomycetes</taxon>
        <taxon>Streptosporangiales</taxon>
        <taxon>Nocardiopsidaceae</taxon>
        <taxon>Nocardiopsis</taxon>
    </lineage>
</organism>
<dbReference type="InterPro" id="IPR036388">
    <property type="entry name" value="WH-like_DNA-bd_sf"/>
</dbReference>
<dbReference type="AlphaFoldDB" id="A0A7Z0JAI2"/>
<keyword evidence="2" id="KW-0238">DNA-binding</keyword>
<dbReference type="Pfam" id="PF12802">
    <property type="entry name" value="MarR_2"/>
    <property type="match status" value="1"/>
</dbReference>
<evidence type="ECO:0000313" key="2">
    <source>
        <dbReference type="EMBL" id="NYJ35161.1"/>
    </source>
</evidence>
<dbReference type="EMBL" id="JACCFS010000001">
    <property type="protein sequence ID" value="NYJ35161.1"/>
    <property type="molecule type" value="Genomic_DNA"/>
</dbReference>
<protein>
    <submittedName>
        <fullName evidence="2">DNA-binding MarR family transcriptional regulator</fullName>
    </submittedName>
</protein>
<dbReference type="RefSeq" id="WP_179824155.1">
    <property type="nucleotide sequence ID" value="NZ_JACCFS010000001.1"/>
</dbReference>
<evidence type="ECO:0000313" key="3">
    <source>
        <dbReference type="Proteomes" id="UP000572051"/>
    </source>
</evidence>
<dbReference type="GO" id="GO:0003700">
    <property type="term" value="F:DNA-binding transcription factor activity"/>
    <property type="evidence" value="ECO:0007669"/>
    <property type="project" value="InterPro"/>
</dbReference>
<dbReference type="SMART" id="SM00347">
    <property type="entry name" value="HTH_MARR"/>
    <property type="match status" value="1"/>
</dbReference>
<proteinExistence type="predicted"/>
<keyword evidence="3" id="KW-1185">Reference proteome</keyword>
<dbReference type="GO" id="GO:0003677">
    <property type="term" value="F:DNA binding"/>
    <property type="evidence" value="ECO:0007669"/>
    <property type="project" value="UniProtKB-KW"/>
</dbReference>
<dbReference type="PROSITE" id="PS50995">
    <property type="entry name" value="HTH_MARR_2"/>
    <property type="match status" value="1"/>
</dbReference>